<reference evidence="2 3" key="1">
    <citation type="journal article" date="2023" name="Sci. Data">
        <title>Genome assembly of the Korean intertidal mud-creeper Batillaria attramentaria.</title>
        <authorList>
            <person name="Patra A.K."/>
            <person name="Ho P.T."/>
            <person name="Jun S."/>
            <person name="Lee S.J."/>
            <person name="Kim Y."/>
            <person name="Won Y.J."/>
        </authorList>
    </citation>
    <scope>NUCLEOTIDE SEQUENCE [LARGE SCALE GENOMIC DNA]</scope>
    <source>
        <strain evidence="2">Wonlab-2016</strain>
    </source>
</reference>
<feature type="compositionally biased region" description="Polar residues" evidence="1">
    <location>
        <begin position="1"/>
        <end position="10"/>
    </location>
</feature>
<protein>
    <submittedName>
        <fullName evidence="2">Uncharacterized protein</fullName>
    </submittedName>
</protein>
<accession>A0ABD0JT74</accession>
<evidence type="ECO:0000313" key="2">
    <source>
        <dbReference type="EMBL" id="KAK7477976.1"/>
    </source>
</evidence>
<feature type="region of interest" description="Disordered" evidence="1">
    <location>
        <begin position="1"/>
        <end position="20"/>
    </location>
</feature>
<keyword evidence="3" id="KW-1185">Reference proteome</keyword>
<dbReference type="Proteomes" id="UP001519460">
    <property type="component" value="Unassembled WGS sequence"/>
</dbReference>
<dbReference type="AlphaFoldDB" id="A0ABD0JT74"/>
<comment type="caution">
    <text evidence="2">The sequence shown here is derived from an EMBL/GenBank/DDBJ whole genome shotgun (WGS) entry which is preliminary data.</text>
</comment>
<dbReference type="EMBL" id="JACVVK020000337">
    <property type="protein sequence ID" value="KAK7477976.1"/>
    <property type="molecule type" value="Genomic_DNA"/>
</dbReference>
<name>A0ABD0JT74_9CAEN</name>
<gene>
    <name evidence="2" type="ORF">BaRGS_00030805</name>
</gene>
<proteinExistence type="predicted"/>
<evidence type="ECO:0000256" key="1">
    <source>
        <dbReference type="SAM" id="MobiDB-lite"/>
    </source>
</evidence>
<feature type="non-terminal residue" evidence="2">
    <location>
        <position position="94"/>
    </location>
</feature>
<sequence length="94" mass="10547">MRNLAPTESQLAPADRPSARCDYHSRNLRTNSASPQSAMQLYSTGCIVTVRLLCVLLILLCVPEQNLGLSDTEHIPHLKNLMIRARCRARCNEE</sequence>
<evidence type="ECO:0000313" key="3">
    <source>
        <dbReference type="Proteomes" id="UP001519460"/>
    </source>
</evidence>
<organism evidence="2 3">
    <name type="scientific">Batillaria attramentaria</name>
    <dbReference type="NCBI Taxonomy" id="370345"/>
    <lineage>
        <taxon>Eukaryota</taxon>
        <taxon>Metazoa</taxon>
        <taxon>Spiralia</taxon>
        <taxon>Lophotrochozoa</taxon>
        <taxon>Mollusca</taxon>
        <taxon>Gastropoda</taxon>
        <taxon>Caenogastropoda</taxon>
        <taxon>Sorbeoconcha</taxon>
        <taxon>Cerithioidea</taxon>
        <taxon>Batillariidae</taxon>
        <taxon>Batillaria</taxon>
    </lineage>
</organism>